<proteinExistence type="inferred from homology"/>
<dbReference type="SUPFAM" id="SSF69593">
    <property type="entry name" value="Glycerol-3-phosphate (1)-acyltransferase"/>
    <property type="match status" value="1"/>
</dbReference>
<dbReference type="CDD" id="cd07987">
    <property type="entry name" value="LPLAT_MGAT-like"/>
    <property type="match status" value="1"/>
</dbReference>
<keyword evidence="12" id="KW-1185">Reference proteome</keyword>
<dbReference type="RefSeq" id="XP_017888680.1">
    <property type="nucleotide sequence ID" value="XM_018033191.2"/>
</dbReference>
<comment type="caution">
    <text evidence="11">Lacks conserved residue(s) required for the propagation of feature annotation.</text>
</comment>
<evidence type="ECO:0000256" key="10">
    <source>
        <dbReference type="ARBA" id="ARBA00023315"/>
    </source>
</evidence>
<dbReference type="AlphaFoldDB" id="A0AAJ7JAC2"/>
<dbReference type="GO" id="GO:0005789">
    <property type="term" value="C:endoplasmic reticulum membrane"/>
    <property type="evidence" value="ECO:0007669"/>
    <property type="project" value="UniProtKB-SubCell"/>
</dbReference>
<dbReference type="Proteomes" id="UP000694925">
    <property type="component" value="Unplaced"/>
</dbReference>
<comment type="similarity">
    <text evidence="2 11">Belongs to the diacylglycerol acyltransferase family.</text>
</comment>
<evidence type="ECO:0000256" key="9">
    <source>
        <dbReference type="ARBA" id="ARBA00023136"/>
    </source>
</evidence>
<keyword evidence="10" id="KW-0012">Acyltransferase</keyword>
<dbReference type="PANTHER" id="PTHR12317:SF79">
    <property type="entry name" value="ACYLTRANSFERASE"/>
    <property type="match status" value="1"/>
</dbReference>
<evidence type="ECO:0000256" key="11">
    <source>
        <dbReference type="RuleBase" id="RU367023"/>
    </source>
</evidence>
<dbReference type="GO" id="GO:0004144">
    <property type="term" value="F:diacylglycerol O-acyltransferase activity"/>
    <property type="evidence" value="ECO:0007669"/>
    <property type="project" value="TreeGrafter"/>
</dbReference>
<keyword evidence="7 11" id="KW-1133">Transmembrane helix</keyword>
<evidence type="ECO:0000256" key="4">
    <source>
        <dbReference type="ARBA" id="ARBA00022679"/>
    </source>
</evidence>
<dbReference type="PANTHER" id="PTHR12317">
    <property type="entry name" value="DIACYLGLYCEROL O-ACYLTRANSFERASE"/>
    <property type="match status" value="1"/>
</dbReference>
<feature type="transmembrane region" description="Helical" evidence="11">
    <location>
        <begin position="21"/>
        <end position="47"/>
    </location>
</feature>
<dbReference type="EC" id="2.3.1.-" evidence="11"/>
<keyword evidence="8" id="KW-0443">Lipid metabolism</keyword>
<sequence>MEFLGIKFAPLNVPLKRRLETLAVAIWVIFIAFGDFWASLFTVYAIFYSPTLRFFMPLYYLWMYYDCNARNTGSSMRWVRLFRNCTWMRYLSNYFPVKVVKTTDMDPSRNYLFVSFPHGILCFGILAAVHSSNHTGQNKLFSSLEIRLVSLDLHFKMPFFREVVSLMGFIGSDAESISYQLSTKPEQGYTGKVTILVPGGAAESLECRPNTYRIIVKRRKGFVRLALMHGTPLVPVFSFGETNTYDQVYGPEGSLFRRVQDYIRSLISLAPVVLKGRGFFQYNFGILPRRTPITVVVGSPIELPKIEEPTKEQINEYHEKFIKELVNLFETNKHKYIENADSVKLELLS</sequence>
<dbReference type="Pfam" id="PF03982">
    <property type="entry name" value="DAGAT"/>
    <property type="match status" value="1"/>
</dbReference>
<evidence type="ECO:0000313" key="13">
    <source>
        <dbReference type="RefSeq" id="XP_017888680.1"/>
    </source>
</evidence>
<comment type="subcellular location">
    <subcellularLocation>
        <location evidence="1 11">Endoplasmic reticulum membrane</location>
        <topology evidence="1 11">Multi-pass membrane protein</topology>
    </subcellularLocation>
</comment>
<evidence type="ECO:0000256" key="8">
    <source>
        <dbReference type="ARBA" id="ARBA00023098"/>
    </source>
</evidence>
<dbReference type="GO" id="GO:0019432">
    <property type="term" value="P:triglyceride biosynthetic process"/>
    <property type="evidence" value="ECO:0007669"/>
    <property type="project" value="TreeGrafter"/>
</dbReference>
<evidence type="ECO:0000313" key="12">
    <source>
        <dbReference type="Proteomes" id="UP000694925"/>
    </source>
</evidence>
<evidence type="ECO:0000256" key="6">
    <source>
        <dbReference type="ARBA" id="ARBA00022824"/>
    </source>
</evidence>
<dbReference type="KEGG" id="ccal:108630124"/>
<keyword evidence="6 11" id="KW-0256">Endoplasmic reticulum</keyword>
<keyword evidence="4 11" id="KW-0808">Transferase</keyword>
<gene>
    <name evidence="13" type="primary">LOC108630124</name>
</gene>
<dbReference type="GeneID" id="108630124"/>
<evidence type="ECO:0000256" key="5">
    <source>
        <dbReference type="ARBA" id="ARBA00022692"/>
    </source>
</evidence>
<organism evidence="12 13">
    <name type="scientific">Ceratina calcarata</name>
    <dbReference type="NCBI Taxonomy" id="156304"/>
    <lineage>
        <taxon>Eukaryota</taxon>
        <taxon>Metazoa</taxon>
        <taxon>Ecdysozoa</taxon>
        <taxon>Arthropoda</taxon>
        <taxon>Hexapoda</taxon>
        <taxon>Insecta</taxon>
        <taxon>Pterygota</taxon>
        <taxon>Neoptera</taxon>
        <taxon>Endopterygota</taxon>
        <taxon>Hymenoptera</taxon>
        <taxon>Apocrita</taxon>
        <taxon>Aculeata</taxon>
        <taxon>Apoidea</taxon>
        <taxon>Anthophila</taxon>
        <taxon>Apidae</taxon>
        <taxon>Ceratina</taxon>
        <taxon>Zadontomerus</taxon>
    </lineage>
</organism>
<name>A0AAJ7JAC2_9HYME</name>
<protein>
    <recommendedName>
        <fullName evidence="11">Acyltransferase</fullName>
        <ecNumber evidence="11">2.3.1.-</ecNumber>
    </recommendedName>
</protein>
<dbReference type="InterPro" id="IPR007130">
    <property type="entry name" value="DAGAT"/>
</dbReference>
<keyword evidence="9 11" id="KW-0472">Membrane</keyword>
<accession>A0AAJ7JAC2</accession>
<evidence type="ECO:0000256" key="1">
    <source>
        <dbReference type="ARBA" id="ARBA00004477"/>
    </source>
</evidence>
<reference evidence="13" key="1">
    <citation type="submission" date="2025-08" db="UniProtKB">
        <authorList>
            <consortium name="RefSeq"/>
        </authorList>
    </citation>
    <scope>IDENTIFICATION</scope>
    <source>
        <tissue evidence="13">Whole body</tissue>
    </source>
</reference>
<evidence type="ECO:0000256" key="7">
    <source>
        <dbReference type="ARBA" id="ARBA00022989"/>
    </source>
</evidence>
<evidence type="ECO:0000256" key="3">
    <source>
        <dbReference type="ARBA" id="ARBA00022516"/>
    </source>
</evidence>
<evidence type="ECO:0000256" key="2">
    <source>
        <dbReference type="ARBA" id="ARBA00005420"/>
    </source>
</evidence>
<keyword evidence="3" id="KW-0444">Lipid biosynthesis</keyword>
<keyword evidence="5 11" id="KW-0812">Transmembrane</keyword>